<protein>
    <recommendedName>
        <fullName evidence="3 9">Flagellar biosynthetic protein FliR</fullName>
    </recommendedName>
</protein>
<keyword evidence="6 10" id="KW-1133">Transmembrane helix</keyword>
<dbReference type="AlphaFoldDB" id="A0A1E5XL28"/>
<feature type="transmembrane region" description="Helical" evidence="10">
    <location>
        <begin position="12"/>
        <end position="32"/>
    </location>
</feature>
<keyword evidence="11" id="KW-0282">Flagellum</keyword>
<dbReference type="NCBIfam" id="TIGR01400">
    <property type="entry name" value="fliR"/>
    <property type="match status" value="1"/>
</dbReference>
<evidence type="ECO:0000313" key="12">
    <source>
        <dbReference type="Proteomes" id="UP000095463"/>
    </source>
</evidence>
<evidence type="ECO:0000256" key="7">
    <source>
        <dbReference type="ARBA" id="ARBA00023136"/>
    </source>
</evidence>
<feature type="transmembrane region" description="Helical" evidence="10">
    <location>
        <begin position="120"/>
        <end position="140"/>
    </location>
</feature>
<evidence type="ECO:0000256" key="6">
    <source>
        <dbReference type="ARBA" id="ARBA00022989"/>
    </source>
</evidence>
<evidence type="ECO:0000256" key="4">
    <source>
        <dbReference type="ARBA" id="ARBA00022475"/>
    </source>
</evidence>
<evidence type="ECO:0000256" key="5">
    <source>
        <dbReference type="ARBA" id="ARBA00022692"/>
    </source>
</evidence>
<dbReference type="EMBL" id="LAJE02000291">
    <property type="protein sequence ID" value="OEO29310.1"/>
    <property type="molecule type" value="Genomic_DNA"/>
</dbReference>
<evidence type="ECO:0000256" key="3">
    <source>
        <dbReference type="ARBA" id="ARBA00021717"/>
    </source>
</evidence>
<gene>
    <name evidence="11" type="ORF">VW23_026190</name>
</gene>
<organism evidence="11 12">
    <name type="scientific">Devosia insulae DS-56</name>
    <dbReference type="NCBI Taxonomy" id="1116389"/>
    <lineage>
        <taxon>Bacteria</taxon>
        <taxon>Pseudomonadati</taxon>
        <taxon>Pseudomonadota</taxon>
        <taxon>Alphaproteobacteria</taxon>
        <taxon>Hyphomicrobiales</taxon>
        <taxon>Devosiaceae</taxon>
        <taxon>Devosia</taxon>
    </lineage>
</organism>
<dbReference type="RefSeq" id="WP_069911415.1">
    <property type="nucleotide sequence ID" value="NZ_LAJE02000291.1"/>
</dbReference>
<comment type="subcellular location">
    <subcellularLocation>
        <location evidence="10">Cell membrane</location>
        <topology evidence="10">Multi-pass membrane protein</topology>
    </subcellularLocation>
    <subcellularLocation>
        <location evidence="10">Bacterial flagellum basal body</location>
    </subcellularLocation>
</comment>
<comment type="function">
    <text evidence="1 10">Role in flagellar biosynthesis.</text>
</comment>
<dbReference type="PANTHER" id="PTHR30065:SF8">
    <property type="entry name" value="FLAGELLAR BIOSYNTHETIC PROTEIN FLIR"/>
    <property type="match status" value="1"/>
</dbReference>
<dbReference type="GO" id="GO:0009425">
    <property type="term" value="C:bacterial-type flagellum basal body"/>
    <property type="evidence" value="ECO:0007669"/>
    <property type="project" value="UniProtKB-SubCell"/>
</dbReference>
<evidence type="ECO:0000256" key="9">
    <source>
        <dbReference type="NCBIfam" id="TIGR01400"/>
    </source>
</evidence>
<evidence type="ECO:0000313" key="11">
    <source>
        <dbReference type="EMBL" id="OEO29310.1"/>
    </source>
</evidence>
<dbReference type="Pfam" id="PF01311">
    <property type="entry name" value="Bac_export_1"/>
    <property type="match status" value="1"/>
</dbReference>
<feature type="transmembrane region" description="Helical" evidence="10">
    <location>
        <begin position="70"/>
        <end position="90"/>
    </location>
</feature>
<keyword evidence="11" id="KW-0969">Cilium</keyword>
<accession>A0A1E5XL28</accession>
<keyword evidence="11" id="KW-0966">Cell projection</keyword>
<dbReference type="GO" id="GO:0005886">
    <property type="term" value="C:plasma membrane"/>
    <property type="evidence" value="ECO:0007669"/>
    <property type="project" value="UniProtKB-SubCell"/>
</dbReference>
<keyword evidence="12" id="KW-1185">Reference proteome</keyword>
<dbReference type="Proteomes" id="UP000095463">
    <property type="component" value="Unassembled WGS sequence"/>
</dbReference>
<feature type="transmembrane region" description="Helical" evidence="10">
    <location>
        <begin position="215"/>
        <end position="243"/>
    </location>
</feature>
<dbReference type="InterPro" id="IPR002010">
    <property type="entry name" value="T3SS_IM_R"/>
</dbReference>
<evidence type="ECO:0000256" key="10">
    <source>
        <dbReference type="RuleBase" id="RU362071"/>
    </source>
</evidence>
<evidence type="ECO:0000256" key="2">
    <source>
        <dbReference type="ARBA" id="ARBA00009772"/>
    </source>
</evidence>
<sequence>MISLNWLPETAYFYVLIFARVGAMLMLIPALGETAIPARMRLSFALVFAAVLYPIVSPQLPALPTNLPEIVVVLLHEVIVGLILGAIARLAVSGTQTAGAVIASSSGLSVAQAADPTNGGVQGALIGAFLSFLGIALIFATDLHHVALSAVHDSYMIFTPKEPLMFGDAAQTVVDTVAGAFVIGVQMSAPFIVFGLVFNLGMGILSRLMPQLQVFFIAMPATVGVGLILMALLLAMMMGLYLMHFEGVLAMLRGVR</sequence>
<evidence type="ECO:0000256" key="8">
    <source>
        <dbReference type="ARBA" id="ARBA00023143"/>
    </source>
</evidence>
<name>A0A1E5XL28_9HYPH</name>
<keyword evidence="4 10" id="KW-1003">Cell membrane</keyword>
<evidence type="ECO:0000256" key="1">
    <source>
        <dbReference type="ARBA" id="ARBA00002578"/>
    </source>
</evidence>
<dbReference type="GO" id="GO:0044780">
    <property type="term" value="P:bacterial-type flagellum assembly"/>
    <property type="evidence" value="ECO:0007669"/>
    <property type="project" value="UniProtKB-UniRule"/>
</dbReference>
<proteinExistence type="inferred from homology"/>
<dbReference type="PANTHER" id="PTHR30065">
    <property type="entry name" value="FLAGELLAR BIOSYNTHETIC PROTEIN FLIR"/>
    <property type="match status" value="1"/>
</dbReference>
<dbReference type="PRINTS" id="PR00953">
    <property type="entry name" value="TYPE3IMRPROT"/>
</dbReference>
<dbReference type="GO" id="GO:0006605">
    <property type="term" value="P:protein targeting"/>
    <property type="evidence" value="ECO:0007669"/>
    <property type="project" value="UniProtKB-UniRule"/>
</dbReference>
<comment type="caution">
    <text evidence="11">The sequence shown here is derived from an EMBL/GenBank/DDBJ whole genome shotgun (WGS) entry which is preliminary data.</text>
</comment>
<reference evidence="11 12" key="1">
    <citation type="journal article" date="2015" name="Genome Announc.">
        <title>Genome Assemblies of Three Soil-Associated Devosia species: D. insulae, D. limi, and D. soli.</title>
        <authorList>
            <person name="Hassan Y.I."/>
            <person name="Lepp D."/>
            <person name="Zhou T."/>
        </authorList>
    </citation>
    <scope>NUCLEOTIDE SEQUENCE [LARGE SCALE GENOMIC DNA]</scope>
    <source>
        <strain evidence="11 12">DS-56</strain>
    </source>
</reference>
<dbReference type="InterPro" id="IPR006303">
    <property type="entry name" value="FliR"/>
</dbReference>
<comment type="similarity">
    <text evidence="2 10">Belongs to the FliR/MopE/SpaR family.</text>
</comment>
<feature type="transmembrane region" description="Helical" evidence="10">
    <location>
        <begin position="44"/>
        <end position="64"/>
    </location>
</feature>
<keyword evidence="8 10" id="KW-0975">Bacterial flagellum</keyword>
<keyword evidence="5 10" id="KW-0812">Transmembrane</keyword>
<keyword evidence="7 10" id="KW-0472">Membrane</keyword>